<reference evidence="1" key="1">
    <citation type="submission" date="2016-06" db="EMBL/GenBank/DDBJ databases">
        <title>Complete Genome Sequence of Pandoraea faecigallinarum DSM-23572.</title>
        <authorList>
            <person name="Yong D."/>
            <person name="Ee R."/>
            <person name="Lim Y.-L."/>
            <person name="Yin W.-F."/>
            <person name="Chan K.-G."/>
        </authorList>
    </citation>
    <scope>NUCLEOTIDE SEQUENCE</scope>
    <source>
        <strain evidence="1">DSM 23572</strain>
    </source>
</reference>
<evidence type="ECO:0000313" key="2">
    <source>
        <dbReference type="Proteomes" id="UP000035651"/>
    </source>
</evidence>
<dbReference type="Proteomes" id="UP000035651">
    <property type="component" value="Chromosome"/>
</dbReference>
<dbReference type="PROSITE" id="PS51257">
    <property type="entry name" value="PROKAR_LIPOPROTEIN"/>
    <property type="match status" value="1"/>
</dbReference>
<gene>
    <name evidence="1" type="ORF">AB870_20090</name>
</gene>
<keyword evidence="2" id="KW-1185">Reference proteome</keyword>
<dbReference type="EMBL" id="CP011807">
    <property type="protein sequence ID" value="AKM33046.2"/>
    <property type="molecule type" value="Genomic_DNA"/>
</dbReference>
<proteinExistence type="predicted"/>
<sequence>MRHPHLHQWSIVVVLVSLLCACTSLPMQTGSPGQSSLASAPRDIKSLHQRGLETIVELYRHYNSTAKDCGEANLPAVLCSGVLIRATENTPDGIAWDPSPSSITSGGTSFSWLRQDTNFSLIPVDRTSGFIFYPKLHTPPDKNGKIDVLCAFPNDGLTYMRDEQGCGIIPSYPDVSRPCDIQGITTAAQWFAMWDAAFDKMAQTCGFNIRPNAKDQADRFMQVILARAMIPDWAWIQWDELRLATWQPGTGKDLPILAFFYGEGNAAGLAGARIDQQKYFDMFGQAIPIVRLSLPPAKGGRAQFSYSDDDQAVHAEGSRAIVR</sequence>
<protein>
    <recommendedName>
        <fullName evidence="3">Halovibrin HvnC</fullName>
    </recommendedName>
</protein>
<dbReference type="OrthoDB" id="9029270at2"/>
<dbReference type="AlphaFoldDB" id="A0A0H3X2I1"/>
<name>A0A0H3X2I1_9BURK</name>
<accession>A0A0H3X2I1</accession>
<dbReference type="KEGG" id="pfg:AB870_20090"/>
<dbReference type="STRING" id="656179.AB870_20090"/>
<organism evidence="1 2">
    <name type="scientific">Pandoraea faecigallinarum</name>
    <dbReference type="NCBI Taxonomy" id="656179"/>
    <lineage>
        <taxon>Bacteria</taxon>
        <taxon>Pseudomonadati</taxon>
        <taxon>Pseudomonadota</taxon>
        <taxon>Betaproteobacteria</taxon>
        <taxon>Burkholderiales</taxon>
        <taxon>Burkholderiaceae</taxon>
        <taxon>Pandoraea</taxon>
    </lineage>
</organism>
<evidence type="ECO:0008006" key="3">
    <source>
        <dbReference type="Google" id="ProtNLM"/>
    </source>
</evidence>
<evidence type="ECO:0000313" key="1">
    <source>
        <dbReference type="EMBL" id="AKM33046.2"/>
    </source>
</evidence>
<dbReference type="RefSeq" id="WP_053059632.1">
    <property type="nucleotide sequence ID" value="NZ_CP011807.3"/>
</dbReference>